<dbReference type="EC" id="3.1.21.10" evidence="14"/>
<dbReference type="InterPro" id="IPR008822">
    <property type="entry name" value="Endonuclease_RusA-like"/>
</dbReference>
<comment type="cofactor">
    <cofactor evidence="1">
        <name>Mg(2+)</name>
        <dbReference type="ChEBI" id="CHEBI:18420"/>
    </cofactor>
</comment>
<evidence type="ECO:0000256" key="5">
    <source>
        <dbReference type="ARBA" id="ARBA00022722"/>
    </source>
</evidence>
<evidence type="ECO:0000256" key="16">
    <source>
        <dbReference type="ARBA" id="ARBA00031953"/>
    </source>
</evidence>
<keyword evidence="10" id="KW-0460">Magnesium</keyword>
<evidence type="ECO:0000256" key="3">
    <source>
        <dbReference type="ARBA" id="ARBA00011738"/>
    </source>
</evidence>
<dbReference type="Gene3D" id="3.30.1330.70">
    <property type="entry name" value="Holliday junction resolvase RusA"/>
    <property type="match status" value="1"/>
</dbReference>
<evidence type="ECO:0000256" key="7">
    <source>
        <dbReference type="ARBA" id="ARBA00022759"/>
    </source>
</evidence>
<protein>
    <recommendedName>
        <fullName evidence="4">Crossover junction endodeoxyribonuclease RusA</fullName>
        <ecNumber evidence="14">3.1.21.10</ecNumber>
    </recommendedName>
    <alternativeName>
        <fullName evidence="15">Holliday junction nuclease RusA</fullName>
    </alternativeName>
    <alternativeName>
        <fullName evidence="16">Holliday junction resolvase</fullName>
    </alternativeName>
</protein>
<reference evidence="17" key="1">
    <citation type="submission" date="2020-04" db="EMBL/GenBank/DDBJ databases">
        <authorList>
            <person name="Chiriac C."/>
            <person name="Salcher M."/>
            <person name="Ghai R."/>
            <person name="Kavagutti S V."/>
        </authorList>
    </citation>
    <scope>NUCLEOTIDE SEQUENCE</scope>
</reference>
<keyword evidence="9" id="KW-0378">Hydrolase</keyword>
<dbReference type="GO" id="GO:0000287">
    <property type="term" value="F:magnesium ion binding"/>
    <property type="evidence" value="ECO:0007669"/>
    <property type="project" value="InterPro"/>
</dbReference>
<evidence type="ECO:0000256" key="2">
    <source>
        <dbReference type="ARBA" id="ARBA00008865"/>
    </source>
</evidence>
<evidence type="ECO:0000256" key="6">
    <source>
        <dbReference type="ARBA" id="ARBA00022723"/>
    </source>
</evidence>
<evidence type="ECO:0000256" key="12">
    <source>
        <dbReference type="ARBA" id="ARBA00023204"/>
    </source>
</evidence>
<dbReference type="GO" id="GO:0006310">
    <property type="term" value="P:DNA recombination"/>
    <property type="evidence" value="ECO:0007669"/>
    <property type="project" value="UniProtKB-KW"/>
</dbReference>
<accession>A0A6J5KQE9</accession>
<keyword evidence="8" id="KW-0227">DNA damage</keyword>
<dbReference type="GO" id="GO:0006281">
    <property type="term" value="P:DNA repair"/>
    <property type="evidence" value="ECO:0007669"/>
    <property type="project" value="UniProtKB-KW"/>
</dbReference>
<keyword evidence="12" id="KW-0234">DNA repair</keyword>
<dbReference type="InterPro" id="IPR036614">
    <property type="entry name" value="RusA-like_sf"/>
</dbReference>
<keyword evidence="5" id="KW-0540">Nuclease</keyword>
<comment type="subunit">
    <text evidence="3">Homodimer.</text>
</comment>
<evidence type="ECO:0000256" key="4">
    <source>
        <dbReference type="ARBA" id="ARBA00014885"/>
    </source>
</evidence>
<comment type="similarity">
    <text evidence="2">Belongs to the RusA family.</text>
</comment>
<evidence type="ECO:0000256" key="1">
    <source>
        <dbReference type="ARBA" id="ARBA00001946"/>
    </source>
</evidence>
<gene>
    <name evidence="17" type="ORF">UFOVP65_20</name>
</gene>
<evidence type="ECO:0000256" key="11">
    <source>
        <dbReference type="ARBA" id="ARBA00023172"/>
    </source>
</evidence>
<comment type="catalytic activity">
    <reaction evidence="13">
        <text>Endonucleolytic cleavage at a junction such as a reciprocal single-stranded crossover between two homologous DNA duplexes (Holliday junction).</text>
        <dbReference type="EC" id="3.1.21.10"/>
    </reaction>
</comment>
<evidence type="ECO:0000256" key="14">
    <source>
        <dbReference type="ARBA" id="ARBA00029488"/>
    </source>
</evidence>
<evidence type="ECO:0000256" key="15">
    <source>
        <dbReference type="ARBA" id="ARBA00030920"/>
    </source>
</evidence>
<keyword evidence="6" id="KW-0479">Metal-binding</keyword>
<proteinExistence type="inferred from homology"/>
<sequence>MTNVNLDLPFPPSGNHMYKHTRQGHHYLTPLAREYYNLVATKVRMQCGVLELATPLEVICTLFPPDKRRRDLDNAWKVIGDSLTKSSFWLDDKWIRKLTLQWGEVQTPAMARLFIGNYVEKETTL</sequence>
<dbReference type="EMBL" id="LR796179">
    <property type="protein sequence ID" value="CAB4124654.1"/>
    <property type="molecule type" value="Genomic_DNA"/>
</dbReference>
<keyword evidence="7" id="KW-0255">Endonuclease</keyword>
<keyword evidence="11" id="KW-0233">DNA recombination</keyword>
<name>A0A6J5KQE9_9CAUD</name>
<dbReference type="GO" id="GO:0008821">
    <property type="term" value="F:crossover junction DNA endonuclease activity"/>
    <property type="evidence" value="ECO:0007669"/>
    <property type="project" value="UniProtKB-EC"/>
</dbReference>
<evidence type="ECO:0000256" key="10">
    <source>
        <dbReference type="ARBA" id="ARBA00022842"/>
    </source>
</evidence>
<evidence type="ECO:0000256" key="8">
    <source>
        <dbReference type="ARBA" id="ARBA00022763"/>
    </source>
</evidence>
<dbReference type="Pfam" id="PF05866">
    <property type="entry name" value="RusA"/>
    <property type="match status" value="1"/>
</dbReference>
<dbReference type="InterPro" id="IPR016281">
    <property type="entry name" value="Endonuclease_RusA"/>
</dbReference>
<evidence type="ECO:0000256" key="13">
    <source>
        <dbReference type="ARBA" id="ARBA00029354"/>
    </source>
</evidence>
<evidence type="ECO:0000313" key="17">
    <source>
        <dbReference type="EMBL" id="CAB4124654.1"/>
    </source>
</evidence>
<evidence type="ECO:0000256" key="9">
    <source>
        <dbReference type="ARBA" id="ARBA00022801"/>
    </source>
</evidence>
<dbReference type="PIRSF" id="PIRSF001007">
    <property type="entry name" value="RusA"/>
    <property type="match status" value="1"/>
</dbReference>
<dbReference type="SUPFAM" id="SSF103084">
    <property type="entry name" value="Holliday junction resolvase RusA"/>
    <property type="match status" value="1"/>
</dbReference>
<organism evidence="17">
    <name type="scientific">uncultured Caudovirales phage</name>
    <dbReference type="NCBI Taxonomy" id="2100421"/>
    <lineage>
        <taxon>Viruses</taxon>
        <taxon>Duplodnaviria</taxon>
        <taxon>Heunggongvirae</taxon>
        <taxon>Uroviricota</taxon>
        <taxon>Caudoviricetes</taxon>
        <taxon>Peduoviridae</taxon>
        <taxon>Maltschvirus</taxon>
        <taxon>Maltschvirus maltsch</taxon>
    </lineage>
</organism>